<dbReference type="InterPro" id="IPR018376">
    <property type="entry name" value="Enoyl-CoA_hyd/isom_CS"/>
</dbReference>
<dbReference type="PANTHER" id="PTHR43602:SF1">
    <property type="entry name" value="ENOYL-COA HYDRATASE DOMAIN-CONTAINING PROTEIN 3, MITOCHONDRIAL"/>
    <property type="match status" value="1"/>
</dbReference>
<dbReference type="InterPro" id="IPR029045">
    <property type="entry name" value="ClpP/crotonase-like_dom_sf"/>
</dbReference>
<dbReference type="OrthoDB" id="2139957at2759"/>
<sequence>MSPPSSAARRLGQVQGQIGRTSTDGNETTPFPDLPSGARYLHLNNAAKRNALSVAVLRDLRDQLSAYNTSPVDGQARFLPPFEPSVLADLEKAFYHPSSEAGRTYGWLVHAEQWNQHRSNLPRVIVLRSDGPVFCSGHDLHEIRHMSYAQAKDLFDLCAEVMSLIRRCPVPVIGAIQGLATAAGAQLALTTDLPVAHASTPFRLPGSGMAFPCISPVTAVSRKVGNAFAYEMFALARPYRADELPGRLLRVLDDNAPLDKAVDEMVAYYTRQTAAQPQAFGKWAFWTQAGMHANTSTTDGYEDAAAWAGSAMALLAQTSDAKEGIGAFLEKRKPSWYT</sequence>
<evidence type="ECO:0000256" key="6">
    <source>
        <dbReference type="ARBA" id="ARBA00037410"/>
    </source>
</evidence>
<evidence type="ECO:0000313" key="11">
    <source>
        <dbReference type="Proteomes" id="UP000094526"/>
    </source>
</evidence>
<evidence type="ECO:0000256" key="3">
    <source>
        <dbReference type="ARBA" id="ARBA00022946"/>
    </source>
</evidence>
<dbReference type="GO" id="GO:0006631">
    <property type="term" value="P:fatty acid metabolic process"/>
    <property type="evidence" value="ECO:0007669"/>
    <property type="project" value="UniProtKB-KW"/>
</dbReference>
<protein>
    <recommendedName>
        <fullName evidence="7">Enoyl-CoA hydratase domain-containing protein 3, mitochondrial</fullName>
    </recommendedName>
</protein>
<dbReference type="VEuPathDB" id="FungiDB:G647_06933"/>
<dbReference type="Proteomes" id="UP000094526">
    <property type="component" value="Unassembled WGS sequence"/>
</dbReference>
<keyword evidence="11" id="KW-1185">Reference proteome</keyword>
<dbReference type="CDD" id="cd06558">
    <property type="entry name" value="crotonase-like"/>
    <property type="match status" value="1"/>
</dbReference>
<keyword evidence="4" id="KW-0443">Lipid metabolism</keyword>
<organism evidence="10 11">
    <name type="scientific">Cladophialophora carrionii</name>
    <dbReference type="NCBI Taxonomy" id="86049"/>
    <lineage>
        <taxon>Eukaryota</taxon>
        <taxon>Fungi</taxon>
        <taxon>Dikarya</taxon>
        <taxon>Ascomycota</taxon>
        <taxon>Pezizomycotina</taxon>
        <taxon>Eurotiomycetes</taxon>
        <taxon>Chaetothyriomycetidae</taxon>
        <taxon>Chaetothyriales</taxon>
        <taxon>Herpotrichiellaceae</taxon>
        <taxon>Cladophialophora</taxon>
    </lineage>
</organism>
<dbReference type="GO" id="GO:0005739">
    <property type="term" value="C:mitochondrion"/>
    <property type="evidence" value="ECO:0007669"/>
    <property type="project" value="UniProtKB-SubCell"/>
</dbReference>
<feature type="compositionally biased region" description="Polar residues" evidence="9">
    <location>
        <begin position="14"/>
        <end position="29"/>
    </location>
</feature>
<comment type="function">
    <text evidence="6">May play a role in fatty acid biosynthesis and insulin sensitivity.</text>
</comment>
<evidence type="ECO:0000256" key="8">
    <source>
        <dbReference type="RuleBase" id="RU003707"/>
    </source>
</evidence>
<keyword evidence="3" id="KW-0809">Transit peptide</keyword>
<evidence type="ECO:0000256" key="4">
    <source>
        <dbReference type="ARBA" id="ARBA00023098"/>
    </source>
</evidence>
<comment type="similarity">
    <text evidence="8">Belongs to the enoyl-CoA hydratase/isomerase family.</text>
</comment>
<comment type="caution">
    <text evidence="10">The sequence shown here is derived from an EMBL/GenBank/DDBJ whole genome shotgun (WGS) entry which is preliminary data.</text>
</comment>
<dbReference type="VEuPathDB" id="FungiDB:CLCR_08836"/>
<evidence type="ECO:0000256" key="5">
    <source>
        <dbReference type="ARBA" id="ARBA00023128"/>
    </source>
</evidence>
<reference evidence="11" key="1">
    <citation type="submission" date="2015-07" db="EMBL/GenBank/DDBJ databases">
        <authorList>
            <person name="Teixeira M.M."/>
            <person name="Souza R.C."/>
            <person name="Almeida L.G."/>
            <person name="Vicente V.A."/>
            <person name="de Hoog S."/>
            <person name="Bocca A.L."/>
            <person name="de Almeida S.R."/>
            <person name="Vasconcelos A.T."/>
            <person name="Felipe M.S."/>
        </authorList>
    </citation>
    <scope>NUCLEOTIDE SEQUENCE [LARGE SCALE GENOMIC DNA]</scope>
    <source>
        <strain evidence="11">KSF</strain>
    </source>
</reference>
<name>A0A1C1CRL7_9EURO</name>
<dbReference type="Pfam" id="PF00378">
    <property type="entry name" value="ECH_1"/>
    <property type="match status" value="1"/>
</dbReference>
<accession>A0A1C1CRL7</accession>
<keyword evidence="2" id="KW-0276">Fatty acid metabolism</keyword>
<evidence type="ECO:0000256" key="1">
    <source>
        <dbReference type="ARBA" id="ARBA00004173"/>
    </source>
</evidence>
<dbReference type="GO" id="GO:0016836">
    <property type="term" value="F:hydro-lyase activity"/>
    <property type="evidence" value="ECO:0007669"/>
    <property type="project" value="TreeGrafter"/>
</dbReference>
<dbReference type="InterPro" id="IPR014748">
    <property type="entry name" value="Enoyl-CoA_hydra_C"/>
</dbReference>
<dbReference type="STRING" id="86049.A0A1C1CRL7"/>
<keyword evidence="5" id="KW-0496">Mitochondrion</keyword>
<dbReference type="Gene3D" id="3.90.226.10">
    <property type="entry name" value="2-enoyl-CoA Hydratase, Chain A, domain 1"/>
    <property type="match status" value="1"/>
</dbReference>
<evidence type="ECO:0000256" key="9">
    <source>
        <dbReference type="SAM" id="MobiDB-lite"/>
    </source>
</evidence>
<feature type="region of interest" description="Disordered" evidence="9">
    <location>
        <begin position="1"/>
        <end position="30"/>
    </location>
</feature>
<dbReference type="InterPro" id="IPR001753">
    <property type="entry name" value="Enoyl-CoA_hydra/iso"/>
</dbReference>
<dbReference type="PROSITE" id="PS00166">
    <property type="entry name" value="ENOYL_COA_HYDRATASE"/>
    <property type="match status" value="1"/>
</dbReference>
<proteinExistence type="inferred from homology"/>
<comment type="subcellular location">
    <subcellularLocation>
        <location evidence="1">Mitochondrion</location>
    </subcellularLocation>
</comment>
<evidence type="ECO:0000256" key="7">
    <source>
        <dbReference type="ARBA" id="ARBA00040545"/>
    </source>
</evidence>
<dbReference type="AlphaFoldDB" id="A0A1C1CRL7"/>
<dbReference type="eggNOG" id="KOG1682">
    <property type="taxonomic scope" value="Eukaryota"/>
</dbReference>
<dbReference type="Gene3D" id="1.10.12.10">
    <property type="entry name" value="Lyase 2-enoyl-coa Hydratase, Chain A, domain 2"/>
    <property type="match status" value="1"/>
</dbReference>
<dbReference type="EMBL" id="LGRB01000009">
    <property type="protein sequence ID" value="OCT51135.1"/>
    <property type="molecule type" value="Genomic_DNA"/>
</dbReference>
<dbReference type="SUPFAM" id="SSF52096">
    <property type="entry name" value="ClpP/crotonase"/>
    <property type="match status" value="1"/>
</dbReference>
<evidence type="ECO:0000313" key="10">
    <source>
        <dbReference type="EMBL" id="OCT51135.1"/>
    </source>
</evidence>
<gene>
    <name evidence="10" type="primary">echdc3</name>
    <name evidence="10" type="ORF">CLCR_08836</name>
</gene>
<dbReference type="InterPro" id="IPR052377">
    <property type="entry name" value="Mitochondrial_ECH-domain"/>
</dbReference>
<dbReference type="PANTHER" id="PTHR43602">
    <property type="match status" value="1"/>
</dbReference>
<evidence type="ECO:0000256" key="2">
    <source>
        <dbReference type="ARBA" id="ARBA00022832"/>
    </source>
</evidence>